<keyword evidence="8" id="KW-0520">NAD</keyword>
<evidence type="ECO:0000256" key="7">
    <source>
        <dbReference type="ARBA" id="ARBA00022989"/>
    </source>
</evidence>
<evidence type="ECO:0000313" key="15">
    <source>
        <dbReference type="EMBL" id="KAG9443627.1"/>
    </source>
</evidence>
<feature type="transmembrane region" description="Helical" evidence="14">
    <location>
        <begin position="133"/>
        <end position="153"/>
    </location>
</feature>
<dbReference type="GO" id="GO:0016655">
    <property type="term" value="F:oxidoreductase activity, acting on NAD(P)H, quinone or similar compound as acceptor"/>
    <property type="evidence" value="ECO:0007669"/>
    <property type="project" value="InterPro"/>
</dbReference>
<keyword evidence="2 14" id="KW-0812">Transmembrane</keyword>
<dbReference type="GO" id="GO:0016020">
    <property type="term" value="C:membrane"/>
    <property type="evidence" value="ECO:0007669"/>
    <property type="project" value="UniProtKB-SubCell"/>
</dbReference>
<organism evidence="15 16">
    <name type="scientific">Aristolochia fimbriata</name>
    <name type="common">White veined hardy Dutchman's pipe vine</name>
    <dbReference type="NCBI Taxonomy" id="158543"/>
    <lineage>
        <taxon>Eukaryota</taxon>
        <taxon>Viridiplantae</taxon>
        <taxon>Streptophyta</taxon>
        <taxon>Embryophyta</taxon>
        <taxon>Tracheophyta</taxon>
        <taxon>Spermatophyta</taxon>
        <taxon>Magnoliopsida</taxon>
        <taxon>Magnoliidae</taxon>
        <taxon>Piperales</taxon>
        <taxon>Aristolochiaceae</taxon>
        <taxon>Aristolochia</taxon>
    </lineage>
</organism>
<evidence type="ECO:0000256" key="11">
    <source>
        <dbReference type="ARBA" id="ARBA00047726"/>
    </source>
</evidence>
<evidence type="ECO:0000256" key="5">
    <source>
        <dbReference type="ARBA" id="ARBA00022957"/>
    </source>
</evidence>
<dbReference type="PANTHER" id="PTHR36727">
    <property type="entry name" value="NAD(P)H-QUINONE OXIDOREDUCTASE SUBUNIT L, CHLOROPLASTIC"/>
    <property type="match status" value="1"/>
</dbReference>
<feature type="region of interest" description="Disordered" evidence="13">
    <location>
        <begin position="1"/>
        <end position="22"/>
    </location>
</feature>
<dbReference type="EMBL" id="JAINDJ010000006">
    <property type="protein sequence ID" value="KAG9443627.1"/>
    <property type="molecule type" value="Genomic_DNA"/>
</dbReference>
<evidence type="ECO:0000256" key="2">
    <source>
        <dbReference type="ARBA" id="ARBA00022692"/>
    </source>
</evidence>
<dbReference type="InterPro" id="IPR019654">
    <property type="entry name" value="NADH-quinone_OxRdatse_su_L"/>
</dbReference>
<keyword evidence="7 14" id="KW-1133">Transmembrane helix</keyword>
<dbReference type="Proteomes" id="UP000825729">
    <property type="component" value="Unassembled WGS sequence"/>
</dbReference>
<reference evidence="15 16" key="1">
    <citation type="submission" date="2021-07" db="EMBL/GenBank/DDBJ databases">
        <title>The Aristolochia fimbriata genome: insights into angiosperm evolution, floral development and chemical biosynthesis.</title>
        <authorList>
            <person name="Jiao Y."/>
        </authorList>
    </citation>
    <scope>NUCLEOTIDE SEQUENCE [LARGE SCALE GENOMIC DNA]</scope>
    <source>
        <strain evidence="15">IBCAS-2021</strain>
        <tissue evidence="15">Leaf</tissue>
    </source>
</reference>
<dbReference type="PANTHER" id="PTHR36727:SF2">
    <property type="entry name" value="NAD(P)H-QUINONE OXIDOREDUCTASE SUBUNIT L, CHLOROPLASTIC"/>
    <property type="match status" value="1"/>
</dbReference>
<evidence type="ECO:0000256" key="3">
    <source>
        <dbReference type="ARBA" id="ARBA00022719"/>
    </source>
</evidence>
<dbReference type="Pfam" id="PF10716">
    <property type="entry name" value="NdhL"/>
    <property type="match status" value="1"/>
</dbReference>
<accession>A0AAV7E757</accession>
<keyword evidence="9" id="KW-0793">Thylakoid</keyword>
<comment type="subcellular location">
    <subcellularLocation>
        <location evidence="1">Membrane</location>
        <topology evidence="1">Multi-pass membrane protein</topology>
    </subcellularLocation>
</comment>
<sequence length="176" mass="19970">MSCSWSPLATRGLSPSSVQHRPTSQRAIIRTTQASSHIKPPKFQALNGLSGKSFSLSSSIEKASSLAIQIGALMATVGQPVFAVTGENNNFDFDLTTTLIQAGGVAVWYLFIMPPVILTWLRLRWKQRKFFEMYFQFMFVFLFFPGLLLWAPFVNFRKLPRDPTMKYPWSTPQDLK</sequence>
<evidence type="ECO:0008006" key="17">
    <source>
        <dbReference type="Google" id="ProtNLM"/>
    </source>
</evidence>
<evidence type="ECO:0000256" key="9">
    <source>
        <dbReference type="ARBA" id="ARBA00023078"/>
    </source>
</evidence>
<dbReference type="GO" id="GO:0048038">
    <property type="term" value="F:quinone binding"/>
    <property type="evidence" value="ECO:0007669"/>
    <property type="project" value="UniProtKB-KW"/>
</dbReference>
<keyword evidence="3" id="KW-0874">Quinone</keyword>
<feature type="transmembrane region" description="Helical" evidence="14">
    <location>
        <begin position="98"/>
        <end position="121"/>
    </location>
</feature>
<comment type="catalytic activity">
    <reaction evidence="11">
        <text>a plastoquinone + NADPH + (n+1) H(+)(in) = a plastoquinol + NADP(+) + n H(+)(out)</text>
        <dbReference type="Rhea" id="RHEA:42612"/>
        <dbReference type="Rhea" id="RHEA-COMP:9561"/>
        <dbReference type="Rhea" id="RHEA-COMP:9562"/>
        <dbReference type="ChEBI" id="CHEBI:15378"/>
        <dbReference type="ChEBI" id="CHEBI:17757"/>
        <dbReference type="ChEBI" id="CHEBI:57783"/>
        <dbReference type="ChEBI" id="CHEBI:58349"/>
        <dbReference type="ChEBI" id="CHEBI:62192"/>
    </reaction>
</comment>
<comment type="caution">
    <text evidence="15">The sequence shown here is derived from an EMBL/GenBank/DDBJ whole genome shotgun (WGS) entry which is preliminary data.</text>
</comment>
<evidence type="ECO:0000256" key="6">
    <source>
        <dbReference type="ARBA" id="ARBA00022967"/>
    </source>
</evidence>
<evidence type="ECO:0000256" key="14">
    <source>
        <dbReference type="SAM" id="Phobius"/>
    </source>
</evidence>
<keyword evidence="6" id="KW-1278">Translocase</keyword>
<dbReference type="AlphaFoldDB" id="A0AAV7E757"/>
<name>A0AAV7E757_ARIFI</name>
<evidence type="ECO:0000313" key="16">
    <source>
        <dbReference type="Proteomes" id="UP000825729"/>
    </source>
</evidence>
<comment type="catalytic activity">
    <reaction evidence="12">
        <text>a plastoquinone + NADH + (n+1) H(+)(in) = a plastoquinol + NAD(+) + n H(+)(out)</text>
        <dbReference type="Rhea" id="RHEA:42608"/>
        <dbReference type="Rhea" id="RHEA-COMP:9561"/>
        <dbReference type="Rhea" id="RHEA-COMP:9562"/>
        <dbReference type="ChEBI" id="CHEBI:15378"/>
        <dbReference type="ChEBI" id="CHEBI:17757"/>
        <dbReference type="ChEBI" id="CHEBI:57540"/>
        <dbReference type="ChEBI" id="CHEBI:57945"/>
        <dbReference type="ChEBI" id="CHEBI:62192"/>
    </reaction>
</comment>
<keyword evidence="10 14" id="KW-0472">Membrane</keyword>
<evidence type="ECO:0000256" key="13">
    <source>
        <dbReference type="SAM" id="MobiDB-lite"/>
    </source>
</evidence>
<keyword evidence="16" id="KW-1185">Reference proteome</keyword>
<keyword evidence="5" id="KW-0618">Plastoquinone</keyword>
<protein>
    <recommendedName>
        <fullName evidence="17">NADH dehydrogenase-like complex L</fullName>
    </recommendedName>
</protein>
<evidence type="ECO:0000256" key="1">
    <source>
        <dbReference type="ARBA" id="ARBA00004141"/>
    </source>
</evidence>
<evidence type="ECO:0000256" key="10">
    <source>
        <dbReference type="ARBA" id="ARBA00023136"/>
    </source>
</evidence>
<evidence type="ECO:0000256" key="8">
    <source>
        <dbReference type="ARBA" id="ARBA00023027"/>
    </source>
</evidence>
<keyword evidence="4" id="KW-0521">NADP</keyword>
<gene>
    <name evidence="15" type="ORF">H6P81_014967</name>
</gene>
<proteinExistence type="predicted"/>
<evidence type="ECO:0000256" key="12">
    <source>
        <dbReference type="ARBA" id="ARBA00048026"/>
    </source>
</evidence>
<evidence type="ECO:0000256" key="4">
    <source>
        <dbReference type="ARBA" id="ARBA00022857"/>
    </source>
</evidence>